<dbReference type="PRINTS" id="PR00360">
    <property type="entry name" value="C2DOMAIN"/>
</dbReference>
<dbReference type="GO" id="GO:0070382">
    <property type="term" value="C:exocytic vesicle"/>
    <property type="evidence" value="ECO:0007669"/>
    <property type="project" value="TreeGrafter"/>
</dbReference>
<dbReference type="SUPFAM" id="SSF49562">
    <property type="entry name" value="C2 domain (Calcium/lipid-binding domain, CaLB)"/>
    <property type="match status" value="1"/>
</dbReference>
<dbReference type="InterPro" id="IPR000008">
    <property type="entry name" value="C2_dom"/>
</dbReference>
<dbReference type="GO" id="GO:0005509">
    <property type="term" value="F:calcium ion binding"/>
    <property type="evidence" value="ECO:0007669"/>
    <property type="project" value="TreeGrafter"/>
</dbReference>
<gene>
    <name evidence="5" type="ORF">J4Q44_G00176760</name>
</gene>
<dbReference type="GO" id="GO:0001786">
    <property type="term" value="F:phosphatidylserine binding"/>
    <property type="evidence" value="ECO:0007669"/>
    <property type="project" value="TreeGrafter"/>
</dbReference>
<name>A0AAN8LNY9_9TELE</name>
<dbReference type="PANTHER" id="PTHR10024">
    <property type="entry name" value="SYNAPTOTAGMIN"/>
    <property type="match status" value="1"/>
</dbReference>
<dbReference type="PANTHER" id="PTHR10024:SF176">
    <property type="entry name" value="SYNAPTOTAGMIN-3"/>
    <property type="match status" value="1"/>
</dbReference>
<dbReference type="GO" id="GO:0000149">
    <property type="term" value="F:SNARE binding"/>
    <property type="evidence" value="ECO:0007669"/>
    <property type="project" value="TreeGrafter"/>
</dbReference>
<dbReference type="InterPro" id="IPR001565">
    <property type="entry name" value="Synaptotagmin"/>
</dbReference>
<dbReference type="FunFam" id="2.60.40.150:FF:000011">
    <property type="entry name" value="Synaptotagmin 6"/>
    <property type="match status" value="1"/>
</dbReference>
<evidence type="ECO:0000256" key="2">
    <source>
        <dbReference type="ARBA" id="ARBA00022737"/>
    </source>
</evidence>
<dbReference type="PRINTS" id="PR00399">
    <property type="entry name" value="SYNAPTOTAGMN"/>
</dbReference>
<keyword evidence="2" id="KW-0677">Repeat</keyword>
<dbReference type="InterPro" id="IPR035892">
    <property type="entry name" value="C2_domain_sf"/>
</dbReference>
<dbReference type="Proteomes" id="UP001356427">
    <property type="component" value="Unassembled WGS sequence"/>
</dbReference>
<proteinExistence type="inferred from homology"/>
<evidence type="ECO:0000256" key="3">
    <source>
        <dbReference type="SAM" id="MobiDB-lite"/>
    </source>
</evidence>
<reference evidence="5 6" key="1">
    <citation type="submission" date="2021-04" db="EMBL/GenBank/DDBJ databases">
        <authorList>
            <person name="De Guttry C."/>
            <person name="Zahm M."/>
            <person name="Klopp C."/>
            <person name="Cabau C."/>
            <person name="Louis A."/>
            <person name="Berthelot C."/>
            <person name="Parey E."/>
            <person name="Roest Crollius H."/>
            <person name="Montfort J."/>
            <person name="Robinson-Rechavi M."/>
            <person name="Bucao C."/>
            <person name="Bouchez O."/>
            <person name="Gislard M."/>
            <person name="Lluch J."/>
            <person name="Milhes M."/>
            <person name="Lampietro C."/>
            <person name="Lopez Roques C."/>
            <person name="Donnadieu C."/>
            <person name="Braasch I."/>
            <person name="Desvignes T."/>
            <person name="Postlethwait J."/>
            <person name="Bobe J."/>
            <person name="Wedekind C."/>
            <person name="Guiguen Y."/>
        </authorList>
    </citation>
    <scope>NUCLEOTIDE SEQUENCE [LARGE SCALE GENOMIC DNA]</scope>
    <source>
        <strain evidence="5">Cs_M1</strain>
        <tissue evidence="5">Blood</tissue>
    </source>
</reference>
<dbReference type="Pfam" id="PF00168">
    <property type="entry name" value="C2"/>
    <property type="match status" value="1"/>
</dbReference>
<dbReference type="GO" id="GO:0017156">
    <property type="term" value="P:calcium-ion regulated exocytosis"/>
    <property type="evidence" value="ECO:0007669"/>
    <property type="project" value="TreeGrafter"/>
</dbReference>
<evidence type="ECO:0000313" key="5">
    <source>
        <dbReference type="EMBL" id="KAK6312012.1"/>
    </source>
</evidence>
<organism evidence="5 6">
    <name type="scientific">Coregonus suidteri</name>
    <dbReference type="NCBI Taxonomy" id="861788"/>
    <lineage>
        <taxon>Eukaryota</taxon>
        <taxon>Metazoa</taxon>
        <taxon>Chordata</taxon>
        <taxon>Craniata</taxon>
        <taxon>Vertebrata</taxon>
        <taxon>Euteleostomi</taxon>
        <taxon>Actinopterygii</taxon>
        <taxon>Neopterygii</taxon>
        <taxon>Teleostei</taxon>
        <taxon>Protacanthopterygii</taxon>
        <taxon>Salmoniformes</taxon>
        <taxon>Salmonidae</taxon>
        <taxon>Coregoninae</taxon>
        <taxon>Coregonus</taxon>
    </lineage>
</organism>
<sequence>MGVGGVVGGPEQTQEHSYLDMDSYHNNAGNLNLSQTSPELPPTTEGGAAPPHKDLSNAHSQQQVTARTEQLVVKILKAVDLAAKDANGFSDPYVKIYLLPDRKKFQTKVHRKTLNTIFNETFLFGMPLAELHSRKLHFSVYDFDRFSRHDLIGQVVVDNLLDFSEGTGEKPVWRDIVGGHCGRLTATVIKATNLKAMDLTGFSGD</sequence>
<dbReference type="EMBL" id="JAGTTL010000015">
    <property type="protein sequence ID" value="KAK6312012.1"/>
    <property type="molecule type" value="Genomic_DNA"/>
</dbReference>
<dbReference type="AlphaFoldDB" id="A0AAN8LNY9"/>
<dbReference type="PROSITE" id="PS50004">
    <property type="entry name" value="C2"/>
    <property type="match status" value="1"/>
</dbReference>
<feature type="compositionally biased region" description="Polar residues" evidence="3">
    <location>
        <begin position="24"/>
        <end position="38"/>
    </location>
</feature>
<keyword evidence="6" id="KW-1185">Reference proteome</keyword>
<comment type="caution">
    <text evidence="5">The sequence shown here is derived from an EMBL/GenBank/DDBJ whole genome shotgun (WGS) entry which is preliminary data.</text>
</comment>
<accession>A0AAN8LNY9</accession>
<evidence type="ECO:0000259" key="4">
    <source>
        <dbReference type="PROSITE" id="PS50004"/>
    </source>
</evidence>
<feature type="region of interest" description="Disordered" evidence="3">
    <location>
        <begin position="22"/>
        <end position="63"/>
    </location>
</feature>
<dbReference type="GO" id="GO:0030276">
    <property type="term" value="F:clathrin binding"/>
    <property type="evidence" value="ECO:0007669"/>
    <property type="project" value="TreeGrafter"/>
</dbReference>
<dbReference type="GO" id="GO:0005886">
    <property type="term" value="C:plasma membrane"/>
    <property type="evidence" value="ECO:0007669"/>
    <property type="project" value="TreeGrafter"/>
</dbReference>
<dbReference type="Gene3D" id="2.60.40.150">
    <property type="entry name" value="C2 domain"/>
    <property type="match status" value="1"/>
</dbReference>
<comment type="similarity">
    <text evidence="1">Belongs to the synaptotagmin family.</text>
</comment>
<dbReference type="GO" id="GO:0005544">
    <property type="term" value="F:calcium-dependent phospholipid binding"/>
    <property type="evidence" value="ECO:0007669"/>
    <property type="project" value="TreeGrafter"/>
</dbReference>
<protein>
    <recommendedName>
        <fullName evidence="4">C2 domain-containing protein</fullName>
    </recommendedName>
</protein>
<feature type="domain" description="C2" evidence="4">
    <location>
        <begin position="50"/>
        <end position="174"/>
    </location>
</feature>
<dbReference type="SMART" id="SM00239">
    <property type="entry name" value="C2"/>
    <property type="match status" value="1"/>
</dbReference>
<evidence type="ECO:0000256" key="1">
    <source>
        <dbReference type="ARBA" id="ARBA00006996"/>
    </source>
</evidence>
<evidence type="ECO:0000313" key="6">
    <source>
        <dbReference type="Proteomes" id="UP001356427"/>
    </source>
</evidence>